<dbReference type="Gene3D" id="1.50.40.10">
    <property type="entry name" value="Mitochondrial carrier domain"/>
    <property type="match status" value="1"/>
</dbReference>
<dbReference type="HOGENOM" id="CLU_015166_10_8_1"/>
<dbReference type="SUPFAM" id="SSF103506">
    <property type="entry name" value="Mitochondrial carrier"/>
    <property type="match status" value="1"/>
</dbReference>
<reference evidence="8 9" key="1">
    <citation type="journal article" date="2011" name="Science">
        <title>The Selaginella genome identifies genetic changes associated with the evolution of vascular plants.</title>
        <authorList>
            <person name="Banks J.A."/>
            <person name="Nishiyama T."/>
            <person name="Hasebe M."/>
            <person name="Bowman J.L."/>
            <person name="Gribskov M."/>
            <person name="dePamphilis C."/>
            <person name="Albert V.A."/>
            <person name="Aono N."/>
            <person name="Aoyama T."/>
            <person name="Ambrose B.A."/>
            <person name="Ashton N.W."/>
            <person name="Axtell M.J."/>
            <person name="Barker E."/>
            <person name="Barker M.S."/>
            <person name="Bennetzen J.L."/>
            <person name="Bonawitz N.D."/>
            <person name="Chapple C."/>
            <person name="Cheng C."/>
            <person name="Correa L.G."/>
            <person name="Dacre M."/>
            <person name="DeBarry J."/>
            <person name="Dreyer I."/>
            <person name="Elias M."/>
            <person name="Engstrom E.M."/>
            <person name="Estelle M."/>
            <person name="Feng L."/>
            <person name="Finet C."/>
            <person name="Floyd S.K."/>
            <person name="Frommer W.B."/>
            <person name="Fujita T."/>
            <person name="Gramzow L."/>
            <person name="Gutensohn M."/>
            <person name="Harholt J."/>
            <person name="Hattori M."/>
            <person name="Heyl A."/>
            <person name="Hirai T."/>
            <person name="Hiwatashi Y."/>
            <person name="Ishikawa M."/>
            <person name="Iwata M."/>
            <person name="Karol K.G."/>
            <person name="Koehler B."/>
            <person name="Kolukisaoglu U."/>
            <person name="Kubo M."/>
            <person name="Kurata T."/>
            <person name="Lalonde S."/>
            <person name="Li K."/>
            <person name="Li Y."/>
            <person name="Litt A."/>
            <person name="Lyons E."/>
            <person name="Manning G."/>
            <person name="Maruyama T."/>
            <person name="Michael T.P."/>
            <person name="Mikami K."/>
            <person name="Miyazaki S."/>
            <person name="Morinaga S."/>
            <person name="Murata T."/>
            <person name="Mueller-Roeber B."/>
            <person name="Nelson D.R."/>
            <person name="Obara M."/>
            <person name="Oguri Y."/>
            <person name="Olmstead R.G."/>
            <person name="Onodera N."/>
            <person name="Petersen B.L."/>
            <person name="Pils B."/>
            <person name="Prigge M."/>
            <person name="Rensing S.A."/>
            <person name="Riano-Pachon D.M."/>
            <person name="Roberts A.W."/>
            <person name="Sato Y."/>
            <person name="Scheller H.V."/>
            <person name="Schulz B."/>
            <person name="Schulz C."/>
            <person name="Shakirov E.V."/>
            <person name="Shibagaki N."/>
            <person name="Shinohara N."/>
            <person name="Shippen D.E."/>
            <person name="Soerensen I."/>
            <person name="Sotooka R."/>
            <person name="Sugimoto N."/>
            <person name="Sugita M."/>
            <person name="Sumikawa N."/>
            <person name="Tanurdzic M."/>
            <person name="Theissen G."/>
            <person name="Ulvskov P."/>
            <person name="Wakazuki S."/>
            <person name="Weng J.K."/>
            <person name="Willats W.W."/>
            <person name="Wipf D."/>
            <person name="Wolf P.G."/>
            <person name="Yang L."/>
            <person name="Zimmer A.D."/>
            <person name="Zhu Q."/>
            <person name="Mitros T."/>
            <person name="Hellsten U."/>
            <person name="Loque D."/>
            <person name="Otillar R."/>
            <person name="Salamov A."/>
            <person name="Schmutz J."/>
            <person name="Shapiro H."/>
            <person name="Lindquist E."/>
            <person name="Lucas S."/>
            <person name="Rokhsar D."/>
            <person name="Grigoriev I.V."/>
        </authorList>
    </citation>
    <scope>NUCLEOTIDE SEQUENCE [LARGE SCALE GENOMIC DNA]</scope>
</reference>
<dbReference type="OMA" id="KHMQVAA"/>
<evidence type="ECO:0000256" key="6">
    <source>
        <dbReference type="PROSITE-ProRule" id="PRU00282"/>
    </source>
</evidence>
<evidence type="ECO:0000256" key="4">
    <source>
        <dbReference type="ARBA" id="ARBA00022737"/>
    </source>
</evidence>
<dbReference type="PROSITE" id="PS50920">
    <property type="entry name" value="SOLCAR"/>
    <property type="match status" value="2"/>
</dbReference>
<feature type="non-terminal residue" evidence="8">
    <location>
        <position position="1"/>
    </location>
</feature>
<accession>D8SM79</accession>
<dbReference type="STRING" id="88036.D8SM79"/>
<dbReference type="Pfam" id="PF00153">
    <property type="entry name" value="Mito_carr"/>
    <property type="match status" value="2"/>
</dbReference>
<evidence type="ECO:0000256" key="2">
    <source>
        <dbReference type="ARBA" id="ARBA00022448"/>
    </source>
</evidence>
<evidence type="ECO:0000256" key="5">
    <source>
        <dbReference type="ARBA" id="ARBA00023136"/>
    </source>
</evidence>
<dbReference type="Gramene" id="EFJ14555">
    <property type="protein sequence ID" value="EFJ14555"/>
    <property type="gene ID" value="SELMODRAFT_7250"/>
</dbReference>
<dbReference type="eggNOG" id="KOG0752">
    <property type="taxonomic scope" value="Eukaryota"/>
</dbReference>
<dbReference type="InterPro" id="IPR023395">
    <property type="entry name" value="MCP_dom_sf"/>
</dbReference>
<keyword evidence="9" id="KW-1185">Reference proteome</keyword>
<comment type="similarity">
    <text evidence="7">Belongs to the mitochondrial carrier (TC 2.A.29) family.</text>
</comment>
<feature type="repeat" description="Solcar" evidence="6">
    <location>
        <begin position="47"/>
        <end position="134"/>
    </location>
</feature>
<keyword evidence="2 7" id="KW-0813">Transport</keyword>
<sequence>VLREEGVRGLYTGLGPELLRMVPSAAAEFYAYEALKNKFLDPATKNIGVVASLAIGAAAGALSTTLTYPLELARKELSLSAVPNTALHFSSTWDVLRAVSAREGFRGLYRGLELDLLQIVPPTAVSFAVYEVMK</sequence>
<gene>
    <name evidence="8" type="ORF">SELMODRAFT_7250</name>
</gene>
<name>D8SM79_SELML</name>
<evidence type="ECO:0000313" key="9">
    <source>
        <dbReference type="Proteomes" id="UP000001514"/>
    </source>
</evidence>
<dbReference type="PRINTS" id="PR00926">
    <property type="entry name" value="MITOCARRIER"/>
</dbReference>
<dbReference type="GO" id="GO:0055085">
    <property type="term" value="P:transmembrane transport"/>
    <property type="evidence" value="ECO:0007669"/>
    <property type="project" value="InterPro"/>
</dbReference>
<dbReference type="KEGG" id="smo:SELMODRAFT_7250"/>
<comment type="subcellular location">
    <subcellularLocation>
        <location evidence="1">Membrane</location>
        <topology evidence="1">Multi-pass membrane protein</topology>
    </subcellularLocation>
</comment>
<evidence type="ECO:0000256" key="3">
    <source>
        <dbReference type="ARBA" id="ARBA00022692"/>
    </source>
</evidence>
<dbReference type="PANTHER" id="PTHR24089">
    <property type="entry name" value="SOLUTE CARRIER FAMILY 25"/>
    <property type="match status" value="1"/>
</dbReference>
<protein>
    <submittedName>
        <fullName evidence="8">Uncharacterized protein</fullName>
    </submittedName>
</protein>
<dbReference type="GO" id="GO:0016020">
    <property type="term" value="C:membrane"/>
    <property type="evidence" value="ECO:0007669"/>
    <property type="project" value="UniProtKB-SubCell"/>
</dbReference>
<evidence type="ECO:0000256" key="7">
    <source>
        <dbReference type="RuleBase" id="RU000488"/>
    </source>
</evidence>
<dbReference type="EMBL" id="GL377627">
    <property type="protein sequence ID" value="EFJ14555.1"/>
    <property type="molecule type" value="Genomic_DNA"/>
</dbReference>
<feature type="repeat" description="Solcar" evidence="6">
    <location>
        <begin position="1"/>
        <end position="38"/>
    </location>
</feature>
<dbReference type="InterPro" id="IPR018108">
    <property type="entry name" value="MCP_transmembrane"/>
</dbReference>
<dbReference type="OrthoDB" id="270584at2759"/>
<dbReference type="InParanoid" id="D8SM79"/>
<evidence type="ECO:0000313" key="8">
    <source>
        <dbReference type="EMBL" id="EFJ14555.1"/>
    </source>
</evidence>
<keyword evidence="4" id="KW-0677">Repeat</keyword>
<proteinExistence type="inferred from homology"/>
<feature type="non-terminal residue" evidence="8">
    <location>
        <position position="134"/>
    </location>
</feature>
<dbReference type="AlphaFoldDB" id="D8SM79"/>
<dbReference type="InterPro" id="IPR002067">
    <property type="entry name" value="MCP"/>
</dbReference>
<dbReference type="Proteomes" id="UP000001514">
    <property type="component" value="Unassembled WGS sequence"/>
</dbReference>
<keyword evidence="3 6" id="KW-0812">Transmembrane</keyword>
<keyword evidence="5 6" id="KW-0472">Membrane</keyword>
<organism evidence="9">
    <name type="scientific">Selaginella moellendorffii</name>
    <name type="common">Spikemoss</name>
    <dbReference type="NCBI Taxonomy" id="88036"/>
    <lineage>
        <taxon>Eukaryota</taxon>
        <taxon>Viridiplantae</taxon>
        <taxon>Streptophyta</taxon>
        <taxon>Embryophyta</taxon>
        <taxon>Tracheophyta</taxon>
        <taxon>Lycopodiopsida</taxon>
        <taxon>Selaginellales</taxon>
        <taxon>Selaginellaceae</taxon>
        <taxon>Selaginella</taxon>
    </lineage>
</organism>
<evidence type="ECO:0000256" key="1">
    <source>
        <dbReference type="ARBA" id="ARBA00004141"/>
    </source>
</evidence>